<evidence type="ECO:0000313" key="2">
    <source>
        <dbReference type="EMBL" id="KEP48402.1"/>
    </source>
</evidence>
<sequence length="433" mass="49105">MSSQLIFDATATDDHLPDPSDIIDSQLGTDTQLHGEHWWESAVSVSLHTVSTKQRDALASVSPLGKRCVMTGEEYSIEMAHLIPRCTRSRKLQKLQYTFGRILDVNSRWFSIYLKSDFHGAFHKSQFSWALIPTPTMITQIANKLRSEKGRRLQFGIQGPWPDYRQRSWFPITAAGFDYQFVALGFARPNSGSIHRLEELDDPNAPPRATRHFDPPSFEGFPTLRLSAHPYAMVVNAFPKLKKHLKTHQLPPPANSSYEELEFIYDTLTNPFEDSEPSTNPLSLNPNGSSHSTDQSKDSDLSSDEPEGYDDQYDVLDDTHSNGDVLDMTSHNPLAALTRDYLKALCEVVAKWITDVERARGQSALVEEYDPSPETEQYAAEPVRAPPTVDWHDWKSEFASWWLVLPEERGVLSSNDRVEIRNLPSLTKRMDNS</sequence>
<keyword evidence="3" id="KW-1185">Reference proteome</keyword>
<protein>
    <recommendedName>
        <fullName evidence="4">HNH nuclease domain-containing protein</fullName>
    </recommendedName>
</protein>
<name>A0A074SEF9_9AGAM</name>
<organism evidence="2 3">
    <name type="scientific">Rhizoctonia solani 123E</name>
    <dbReference type="NCBI Taxonomy" id="1423351"/>
    <lineage>
        <taxon>Eukaryota</taxon>
        <taxon>Fungi</taxon>
        <taxon>Dikarya</taxon>
        <taxon>Basidiomycota</taxon>
        <taxon>Agaricomycotina</taxon>
        <taxon>Agaricomycetes</taxon>
        <taxon>Cantharellales</taxon>
        <taxon>Ceratobasidiaceae</taxon>
        <taxon>Rhizoctonia</taxon>
    </lineage>
</organism>
<evidence type="ECO:0000313" key="3">
    <source>
        <dbReference type="Proteomes" id="UP000027456"/>
    </source>
</evidence>
<dbReference type="OrthoDB" id="3133596at2759"/>
<dbReference type="STRING" id="1423351.A0A074SEF9"/>
<feature type="compositionally biased region" description="Polar residues" evidence="1">
    <location>
        <begin position="270"/>
        <end position="293"/>
    </location>
</feature>
<gene>
    <name evidence="2" type="ORF">V565_125640</name>
</gene>
<dbReference type="Proteomes" id="UP000027456">
    <property type="component" value="Unassembled WGS sequence"/>
</dbReference>
<feature type="region of interest" description="Disordered" evidence="1">
    <location>
        <begin position="270"/>
        <end position="321"/>
    </location>
</feature>
<accession>A0A074SEF9</accession>
<dbReference type="HOGENOM" id="CLU_557948_0_0_1"/>
<evidence type="ECO:0000256" key="1">
    <source>
        <dbReference type="SAM" id="MobiDB-lite"/>
    </source>
</evidence>
<proteinExistence type="predicted"/>
<reference evidence="2 3" key="1">
    <citation type="submission" date="2013-12" db="EMBL/GenBank/DDBJ databases">
        <authorList>
            <person name="Cubeta M."/>
            <person name="Pakala S."/>
            <person name="Fedorova N."/>
            <person name="Thomas E."/>
            <person name="Dean R."/>
            <person name="Jabaji S."/>
            <person name="Neate S."/>
            <person name="Toda T."/>
            <person name="Tavantzis S."/>
            <person name="Vilgalys R."/>
            <person name="Bharathan N."/>
            <person name="Pakala S."/>
            <person name="Losada L.S."/>
            <person name="Zafar N."/>
            <person name="Nierman W."/>
        </authorList>
    </citation>
    <scope>NUCLEOTIDE SEQUENCE [LARGE SCALE GENOMIC DNA]</scope>
    <source>
        <strain evidence="2 3">123E</strain>
    </source>
</reference>
<dbReference type="EMBL" id="AZST01000520">
    <property type="protein sequence ID" value="KEP48402.1"/>
    <property type="molecule type" value="Genomic_DNA"/>
</dbReference>
<comment type="caution">
    <text evidence="2">The sequence shown here is derived from an EMBL/GenBank/DDBJ whole genome shotgun (WGS) entry which is preliminary data.</text>
</comment>
<dbReference type="AlphaFoldDB" id="A0A074SEF9"/>
<evidence type="ECO:0008006" key="4">
    <source>
        <dbReference type="Google" id="ProtNLM"/>
    </source>
</evidence>
<feature type="compositionally biased region" description="Acidic residues" evidence="1">
    <location>
        <begin position="301"/>
        <end position="316"/>
    </location>
</feature>